<feature type="region of interest" description="Disordered" evidence="2">
    <location>
        <begin position="85"/>
        <end position="138"/>
    </location>
</feature>
<dbReference type="InterPro" id="IPR040357">
    <property type="entry name" value="Vma22/CCDC115"/>
</dbReference>
<comment type="caution">
    <text evidence="3">The sequence shown here is derived from an EMBL/GenBank/DDBJ whole genome shotgun (WGS) entry which is preliminary data.</text>
</comment>
<feature type="region of interest" description="Disordered" evidence="2">
    <location>
        <begin position="196"/>
        <end position="220"/>
    </location>
</feature>
<evidence type="ECO:0000256" key="2">
    <source>
        <dbReference type="SAM" id="MobiDB-lite"/>
    </source>
</evidence>
<feature type="compositionally biased region" description="Basic and acidic residues" evidence="2">
    <location>
        <begin position="102"/>
        <end position="114"/>
    </location>
</feature>
<accession>A0A0A1V040</accession>
<dbReference type="Pfam" id="PF21730">
    <property type="entry name" value="Vma22_CCDC115"/>
    <property type="match status" value="1"/>
</dbReference>
<sequence>MSLDQDQDRVDQLLERYLTLLDEYTTLRKHLSGLQSDVYHNIARANFSGERGLRYGQDHYDERMRASRRVGITNVENGVPRFTVTTTSQDKSTFVEAEGDEHENKTAEKAHDASGDGESARSPGTLGEKDGKEETKSKKMCDPLRWFGILTPMPLRAAQRHSIRAVEDVVPRLVSVNAEMQHVEIEVRRARKKRAKAEAARSKGRAAEAATTLGQQVGAA</sequence>
<dbReference type="Proteomes" id="UP000030151">
    <property type="component" value="Unassembled WGS sequence"/>
</dbReference>
<dbReference type="AlphaFoldDB" id="A0A0A1V040"/>
<protein>
    <recommendedName>
        <fullName evidence="1">Vacuolar ATPase assembly protein VMA22</fullName>
    </recommendedName>
</protein>
<proteinExistence type="predicted"/>
<dbReference type="PANTHER" id="PTHR31996">
    <property type="entry name" value="COILED-COIL DOMAIN-CONTAINING PROTEIN 115"/>
    <property type="match status" value="1"/>
</dbReference>
<evidence type="ECO:0000256" key="1">
    <source>
        <dbReference type="ARBA" id="ARBA00093634"/>
    </source>
</evidence>
<dbReference type="GO" id="GO:0070072">
    <property type="term" value="P:vacuolar proton-transporting V-type ATPase complex assembly"/>
    <property type="evidence" value="ECO:0007669"/>
    <property type="project" value="InterPro"/>
</dbReference>
<dbReference type="eggNOG" id="ENOG502S6WS">
    <property type="taxonomic scope" value="Eukaryota"/>
</dbReference>
<gene>
    <name evidence="3" type="ORF">X797_003304</name>
</gene>
<feature type="compositionally biased region" description="Basic and acidic residues" evidence="2">
    <location>
        <begin position="127"/>
        <end position="138"/>
    </location>
</feature>
<dbReference type="HOGENOM" id="CLU_057721_2_0_1"/>
<dbReference type="GO" id="GO:0051082">
    <property type="term" value="F:unfolded protein binding"/>
    <property type="evidence" value="ECO:0007669"/>
    <property type="project" value="TreeGrafter"/>
</dbReference>
<reference evidence="3 4" key="1">
    <citation type="submission" date="2014-02" db="EMBL/GenBank/DDBJ databases">
        <title>The genome sequence of the entomopathogenic fungus Metarhizium robertsii ARSEF 2575.</title>
        <authorList>
            <person name="Giuliano Garisto Donzelli B."/>
            <person name="Roe B.A."/>
            <person name="Macmil S.L."/>
            <person name="Krasnoff S.B."/>
            <person name="Gibson D.M."/>
        </authorList>
    </citation>
    <scope>NUCLEOTIDE SEQUENCE [LARGE SCALE GENOMIC DNA]</scope>
    <source>
        <strain evidence="3 4">ARSEF 2575</strain>
    </source>
</reference>
<dbReference type="EMBL" id="JELW01000003">
    <property type="protein sequence ID" value="EXV03504.1"/>
    <property type="molecule type" value="Genomic_DNA"/>
</dbReference>
<organism evidence="3 4">
    <name type="scientific">Metarhizium robertsii</name>
    <dbReference type="NCBI Taxonomy" id="568076"/>
    <lineage>
        <taxon>Eukaryota</taxon>
        <taxon>Fungi</taxon>
        <taxon>Dikarya</taxon>
        <taxon>Ascomycota</taxon>
        <taxon>Pezizomycotina</taxon>
        <taxon>Sordariomycetes</taxon>
        <taxon>Hypocreomycetidae</taxon>
        <taxon>Hypocreales</taxon>
        <taxon>Clavicipitaceae</taxon>
        <taxon>Metarhizium</taxon>
    </lineage>
</organism>
<evidence type="ECO:0000313" key="3">
    <source>
        <dbReference type="EMBL" id="EXV03504.1"/>
    </source>
</evidence>
<dbReference type="OrthoDB" id="408631at2759"/>
<dbReference type="GO" id="GO:1990871">
    <property type="term" value="C:Vma12-Vma22 assembly complex"/>
    <property type="evidence" value="ECO:0007669"/>
    <property type="project" value="TreeGrafter"/>
</dbReference>
<dbReference type="PANTHER" id="PTHR31996:SF2">
    <property type="entry name" value="COILED-COIL DOMAIN-CONTAINING PROTEIN 115"/>
    <property type="match status" value="1"/>
</dbReference>
<name>A0A0A1V040_9HYPO</name>
<evidence type="ECO:0000313" key="4">
    <source>
        <dbReference type="Proteomes" id="UP000030151"/>
    </source>
</evidence>